<proteinExistence type="predicted"/>
<dbReference type="EMBL" id="WJXA01000012">
    <property type="protein sequence ID" value="KAF7124607.1"/>
    <property type="molecule type" value="Genomic_DNA"/>
</dbReference>
<comment type="caution">
    <text evidence="1">The sequence shown here is derived from an EMBL/GenBank/DDBJ whole genome shotgun (WGS) entry which is preliminary data.</text>
</comment>
<accession>A0A834G613</accession>
<protein>
    <submittedName>
        <fullName evidence="1">Uncharacterized protein</fullName>
    </submittedName>
</protein>
<evidence type="ECO:0000313" key="2">
    <source>
        <dbReference type="Proteomes" id="UP000626092"/>
    </source>
</evidence>
<dbReference type="OrthoDB" id="343296at2759"/>
<evidence type="ECO:0000313" key="1">
    <source>
        <dbReference type="EMBL" id="KAF7124607.1"/>
    </source>
</evidence>
<reference evidence="1" key="1">
    <citation type="submission" date="2019-11" db="EMBL/GenBank/DDBJ databases">
        <authorList>
            <person name="Liu Y."/>
            <person name="Hou J."/>
            <person name="Li T.-Q."/>
            <person name="Guan C.-H."/>
            <person name="Wu X."/>
            <person name="Wu H.-Z."/>
            <person name="Ling F."/>
            <person name="Zhang R."/>
            <person name="Shi X.-G."/>
            <person name="Ren J.-P."/>
            <person name="Chen E.-F."/>
            <person name="Sun J.-M."/>
        </authorList>
    </citation>
    <scope>NUCLEOTIDE SEQUENCE</scope>
    <source>
        <strain evidence="1">Adult_tree_wgs_1</strain>
        <tissue evidence="1">Leaves</tissue>
    </source>
</reference>
<sequence length="155" mass="17350">MCFRVIPTVYADDAIYLRCTCFLSTVASLYKGASRKDNPKGRHHGLTQQKRQEIKEAFELFDTDGTRKSSSPIRFSIPMIKSEDILEKDNGGILQEITETERTVSSFRMVVEREEAVAVACEDGGEEAAAVCEDEDETCTGEARRMSELQRVSGE</sequence>
<dbReference type="Proteomes" id="UP000626092">
    <property type="component" value="Unassembled WGS sequence"/>
</dbReference>
<keyword evidence="2" id="KW-1185">Reference proteome</keyword>
<name>A0A834G613_RHOSS</name>
<organism evidence="1 2">
    <name type="scientific">Rhododendron simsii</name>
    <name type="common">Sims's rhododendron</name>
    <dbReference type="NCBI Taxonomy" id="118357"/>
    <lineage>
        <taxon>Eukaryota</taxon>
        <taxon>Viridiplantae</taxon>
        <taxon>Streptophyta</taxon>
        <taxon>Embryophyta</taxon>
        <taxon>Tracheophyta</taxon>
        <taxon>Spermatophyta</taxon>
        <taxon>Magnoliopsida</taxon>
        <taxon>eudicotyledons</taxon>
        <taxon>Gunneridae</taxon>
        <taxon>Pentapetalae</taxon>
        <taxon>asterids</taxon>
        <taxon>Ericales</taxon>
        <taxon>Ericaceae</taxon>
        <taxon>Ericoideae</taxon>
        <taxon>Rhodoreae</taxon>
        <taxon>Rhododendron</taxon>
    </lineage>
</organism>
<dbReference type="AlphaFoldDB" id="A0A834G613"/>
<gene>
    <name evidence="1" type="ORF">RHSIM_Rhsim12G0022300</name>
</gene>